<name>A0A0A9HRP6_ARUDO</name>
<organism evidence="1">
    <name type="scientific">Arundo donax</name>
    <name type="common">Giant reed</name>
    <name type="synonym">Donax arundinaceus</name>
    <dbReference type="NCBI Taxonomy" id="35708"/>
    <lineage>
        <taxon>Eukaryota</taxon>
        <taxon>Viridiplantae</taxon>
        <taxon>Streptophyta</taxon>
        <taxon>Embryophyta</taxon>
        <taxon>Tracheophyta</taxon>
        <taxon>Spermatophyta</taxon>
        <taxon>Magnoliopsida</taxon>
        <taxon>Liliopsida</taxon>
        <taxon>Poales</taxon>
        <taxon>Poaceae</taxon>
        <taxon>PACMAD clade</taxon>
        <taxon>Arundinoideae</taxon>
        <taxon>Arundineae</taxon>
        <taxon>Arundo</taxon>
    </lineage>
</organism>
<evidence type="ECO:0000313" key="1">
    <source>
        <dbReference type="EMBL" id="JAE39815.1"/>
    </source>
</evidence>
<proteinExistence type="predicted"/>
<dbReference type="EMBL" id="GBRH01158081">
    <property type="protein sequence ID" value="JAE39815.1"/>
    <property type="molecule type" value="Transcribed_RNA"/>
</dbReference>
<dbReference type="AlphaFoldDB" id="A0A0A9HRP6"/>
<reference evidence="1" key="1">
    <citation type="submission" date="2014-09" db="EMBL/GenBank/DDBJ databases">
        <authorList>
            <person name="Magalhaes I.L.F."/>
            <person name="Oliveira U."/>
            <person name="Santos F.R."/>
            <person name="Vidigal T.H.D.A."/>
            <person name="Brescovit A.D."/>
            <person name="Santos A.J."/>
        </authorList>
    </citation>
    <scope>NUCLEOTIDE SEQUENCE</scope>
    <source>
        <tissue evidence="1">Shoot tissue taken approximately 20 cm above the soil surface</tissue>
    </source>
</reference>
<protein>
    <submittedName>
        <fullName evidence="1">Uncharacterized protein</fullName>
    </submittedName>
</protein>
<accession>A0A0A9HRP6</accession>
<reference evidence="1" key="2">
    <citation type="journal article" date="2015" name="Data Brief">
        <title>Shoot transcriptome of the giant reed, Arundo donax.</title>
        <authorList>
            <person name="Barrero R.A."/>
            <person name="Guerrero F.D."/>
            <person name="Moolhuijzen P."/>
            <person name="Goolsby J.A."/>
            <person name="Tidwell J."/>
            <person name="Bellgard S.E."/>
            <person name="Bellgard M.I."/>
        </authorList>
    </citation>
    <scope>NUCLEOTIDE SEQUENCE</scope>
    <source>
        <tissue evidence="1">Shoot tissue taken approximately 20 cm above the soil surface</tissue>
    </source>
</reference>
<sequence length="57" mass="6600">MALWEIITFLWSYPQSLVPRNVYSVVILSLLPLQNSCSDLLIILCMFDVVFYFPLSS</sequence>